<protein>
    <recommendedName>
        <fullName evidence="8">Claudin</fullName>
    </recommendedName>
</protein>
<feature type="transmembrane region" description="Helical" evidence="8">
    <location>
        <begin position="127"/>
        <end position="149"/>
    </location>
</feature>
<dbReference type="GO" id="GO:0005923">
    <property type="term" value="C:bicellular tight junction"/>
    <property type="evidence" value="ECO:0007669"/>
    <property type="project" value="UniProtKB-SubCell"/>
</dbReference>
<dbReference type="AlphaFoldDB" id="A0AAD1QYA6"/>
<organism evidence="9 10">
    <name type="scientific">Pelobates cultripes</name>
    <name type="common">Western spadefoot toad</name>
    <dbReference type="NCBI Taxonomy" id="61616"/>
    <lineage>
        <taxon>Eukaryota</taxon>
        <taxon>Metazoa</taxon>
        <taxon>Chordata</taxon>
        <taxon>Craniata</taxon>
        <taxon>Vertebrata</taxon>
        <taxon>Euteleostomi</taxon>
        <taxon>Amphibia</taxon>
        <taxon>Batrachia</taxon>
        <taxon>Anura</taxon>
        <taxon>Pelobatoidea</taxon>
        <taxon>Pelobatidae</taxon>
        <taxon>Pelobates</taxon>
    </lineage>
</organism>
<evidence type="ECO:0000313" key="10">
    <source>
        <dbReference type="Proteomes" id="UP001295444"/>
    </source>
</evidence>
<proteinExistence type="inferred from homology"/>
<evidence type="ECO:0000256" key="5">
    <source>
        <dbReference type="ARBA" id="ARBA00022949"/>
    </source>
</evidence>
<dbReference type="GO" id="GO:0005886">
    <property type="term" value="C:plasma membrane"/>
    <property type="evidence" value="ECO:0007669"/>
    <property type="project" value="UniProtKB-SubCell"/>
</dbReference>
<gene>
    <name evidence="9" type="ORF">PECUL_23A030107</name>
</gene>
<evidence type="ECO:0000256" key="1">
    <source>
        <dbReference type="ARBA" id="ARBA00008295"/>
    </source>
</evidence>
<accession>A0AAD1QYA6</accession>
<evidence type="ECO:0000256" key="2">
    <source>
        <dbReference type="ARBA" id="ARBA00022427"/>
    </source>
</evidence>
<evidence type="ECO:0000256" key="4">
    <source>
        <dbReference type="ARBA" id="ARBA00022692"/>
    </source>
</evidence>
<feature type="transmembrane region" description="Helical" evidence="8">
    <location>
        <begin position="12"/>
        <end position="34"/>
    </location>
</feature>
<evidence type="ECO:0000256" key="8">
    <source>
        <dbReference type="RuleBase" id="RU060637"/>
    </source>
</evidence>
<keyword evidence="3 8" id="KW-1003">Cell membrane</keyword>
<sequence length="226" mass="25123">MEECIVQGIVQGIGMILGSIGVVLTVAVCAMPSWKVSIVGEGTGYGNRIGGQWISRWDGLWETCVRQTNSPISCYSNSESLSLTPDLKASRILMSLAVLIVLFAFLNSLIGIFFNKCCRQDRRNQNCLMLIAGISYILAGIFVLIPVTWTAANILRDVCFTTCKSIQQQEIGGSILCWYHACVCRERKDTYTSRSSRPESERCPEEDLLGEELHVYRCSRNSSTTE</sequence>
<keyword evidence="4 8" id="KW-0812">Transmembrane</keyword>
<comment type="similarity">
    <text evidence="1 8">Belongs to the claudin family.</text>
</comment>
<evidence type="ECO:0000256" key="6">
    <source>
        <dbReference type="ARBA" id="ARBA00022989"/>
    </source>
</evidence>
<dbReference type="PRINTS" id="PR01077">
    <property type="entry name" value="CLAUDIN"/>
</dbReference>
<name>A0AAD1QYA6_PELCU</name>
<comment type="subcellular location">
    <subcellularLocation>
        <location evidence="8">Cell junction</location>
        <location evidence="8">Tight junction</location>
    </subcellularLocation>
    <subcellularLocation>
        <location evidence="8">Cell membrane</location>
        <topology evidence="8">Multi-pass membrane protein</topology>
    </subcellularLocation>
</comment>
<keyword evidence="7 8" id="KW-0472">Membrane</keyword>
<evidence type="ECO:0000256" key="3">
    <source>
        <dbReference type="ARBA" id="ARBA00022475"/>
    </source>
</evidence>
<dbReference type="Pfam" id="PF00822">
    <property type="entry name" value="PMP22_Claudin"/>
    <property type="match status" value="1"/>
</dbReference>
<reference evidence="9" key="1">
    <citation type="submission" date="2022-03" db="EMBL/GenBank/DDBJ databases">
        <authorList>
            <person name="Alioto T."/>
            <person name="Alioto T."/>
            <person name="Gomez Garrido J."/>
        </authorList>
    </citation>
    <scope>NUCLEOTIDE SEQUENCE</scope>
</reference>
<dbReference type="Gene3D" id="1.20.140.150">
    <property type="match status" value="1"/>
</dbReference>
<dbReference type="GO" id="GO:0005198">
    <property type="term" value="F:structural molecule activity"/>
    <property type="evidence" value="ECO:0007669"/>
    <property type="project" value="InterPro"/>
</dbReference>
<evidence type="ECO:0000256" key="7">
    <source>
        <dbReference type="ARBA" id="ARBA00023136"/>
    </source>
</evidence>
<dbReference type="PROSITE" id="PS01346">
    <property type="entry name" value="CLAUDIN"/>
    <property type="match status" value="1"/>
</dbReference>
<dbReference type="InterPro" id="IPR006187">
    <property type="entry name" value="Claudin"/>
</dbReference>
<dbReference type="PANTHER" id="PTHR12002">
    <property type="entry name" value="CLAUDIN"/>
    <property type="match status" value="1"/>
</dbReference>
<keyword evidence="10" id="KW-1185">Reference proteome</keyword>
<comment type="caution">
    <text evidence="8">Lacks conserved residue(s) required for the propagation of feature annotation.</text>
</comment>
<comment type="function">
    <text evidence="8">Claudins function as major constituents of the tight junction complexes that regulate the permeability of epithelia.</text>
</comment>
<dbReference type="Proteomes" id="UP001295444">
    <property type="component" value="Chromosome 01"/>
</dbReference>
<keyword evidence="2 8" id="KW-0796">Tight junction</keyword>
<dbReference type="InterPro" id="IPR017974">
    <property type="entry name" value="Claudin_CS"/>
</dbReference>
<keyword evidence="6 8" id="KW-1133">Transmembrane helix</keyword>
<keyword evidence="5 8" id="KW-0965">Cell junction</keyword>
<dbReference type="EMBL" id="OW240912">
    <property type="protein sequence ID" value="CAH2219302.1"/>
    <property type="molecule type" value="Genomic_DNA"/>
</dbReference>
<dbReference type="InterPro" id="IPR004031">
    <property type="entry name" value="PMP22/EMP/MP20/Claudin"/>
</dbReference>
<evidence type="ECO:0000313" key="9">
    <source>
        <dbReference type="EMBL" id="CAH2219302.1"/>
    </source>
</evidence>
<feature type="transmembrane region" description="Helical" evidence="8">
    <location>
        <begin position="92"/>
        <end position="115"/>
    </location>
</feature>